<sequence>MTLAQGGVSVGVASCKEEQGQQVSNSFRGRESGYNSLTTSGARGTSKKLSPTTTTSSPYYSNSWEDKDGERWHRRGQEGEEAKETIELLARGRHRKRLKERGQ</sequence>
<comment type="caution">
    <text evidence="2">The sequence shown here is derived from an EMBL/GenBank/DDBJ whole genome shotgun (WGS) entry which is preliminary data.</text>
</comment>
<evidence type="ECO:0000256" key="1">
    <source>
        <dbReference type="SAM" id="MobiDB-lite"/>
    </source>
</evidence>
<feature type="compositionally biased region" description="Polar residues" evidence="1">
    <location>
        <begin position="20"/>
        <end position="43"/>
    </location>
</feature>
<dbReference type="EMBL" id="PGOL01005581">
    <property type="protein sequence ID" value="PKI34833.1"/>
    <property type="molecule type" value="Genomic_DNA"/>
</dbReference>
<protein>
    <submittedName>
        <fullName evidence="2">Uncharacterized protein</fullName>
    </submittedName>
</protein>
<gene>
    <name evidence="2" type="ORF">CRG98_044776</name>
</gene>
<evidence type="ECO:0000313" key="2">
    <source>
        <dbReference type="EMBL" id="PKI34833.1"/>
    </source>
</evidence>
<feature type="compositionally biased region" description="Low complexity" evidence="1">
    <location>
        <begin position="47"/>
        <end position="61"/>
    </location>
</feature>
<accession>A0A2I0HTC5</accession>
<name>A0A2I0HTC5_PUNGR</name>
<feature type="compositionally biased region" description="Basic and acidic residues" evidence="1">
    <location>
        <begin position="64"/>
        <end position="86"/>
    </location>
</feature>
<dbReference type="AlphaFoldDB" id="A0A2I0HTC5"/>
<dbReference type="Proteomes" id="UP000233551">
    <property type="component" value="Unassembled WGS sequence"/>
</dbReference>
<feature type="compositionally biased region" description="Basic residues" evidence="1">
    <location>
        <begin position="91"/>
        <end position="103"/>
    </location>
</feature>
<proteinExistence type="predicted"/>
<feature type="region of interest" description="Disordered" evidence="1">
    <location>
        <begin position="1"/>
        <end position="103"/>
    </location>
</feature>
<evidence type="ECO:0000313" key="3">
    <source>
        <dbReference type="Proteomes" id="UP000233551"/>
    </source>
</evidence>
<keyword evidence="3" id="KW-1185">Reference proteome</keyword>
<reference evidence="2 3" key="1">
    <citation type="submission" date="2017-11" db="EMBL/GenBank/DDBJ databases">
        <title>De-novo sequencing of pomegranate (Punica granatum L.) genome.</title>
        <authorList>
            <person name="Akparov Z."/>
            <person name="Amiraslanov A."/>
            <person name="Hajiyeva S."/>
            <person name="Abbasov M."/>
            <person name="Kaur K."/>
            <person name="Hamwieh A."/>
            <person name="Solovyev V."/>
            <person name="Salamov A."/>
            <person name="Braich B."/>
            <person name="Kosarev P."/>
            <person name="Mahmoud A."/>
            <person name="Hajiyev E."/>
            <person name="Babayeva S."/>
            <person name="Izzatullayeva V."/>
            <person name="Mammadov A."/>
            <person name="Mammadov A."/>
            <person name="Sharifova S."/>
            <person name="Ojaghi J."/>
            <person name="Eynullazada K."/>
            <person name="Bayramov B."/>
            <person name="Abdulazimova A."/>
            <person name="Shahmuradov I."/>
        </authorList>
    </citation>
    <scope>NUCLEOTIDE SEQUENCE [LARGE SCALE GENOMIC DNA]</scope>
    <source>
        <strain evidence="3">cv. AG2017</strain>
        <tissue evidence="2">Leaf</tissue>
    </source>
</reference>
<organism evidence="2 3">
    <name type="scientific">Punica granatum</name>
    <name type="common">Pomegranate</name>
    <dbReference type="NCBI Taxonomy" id="22663"/>
    <lineage>
        <taxon>Eukaryota</taxon>
        <taxon>Viridiplantae</taxon>
        <taxon>Streptophyta</taxon>
        <taxon>Embryophyta</taxon>
        <taxon>Tracheophyta</taxon>
        <taxon>Spermatophyta</taxon>
        <taxon>Magnoliopsida</taxon>
        <taxon>eudicotyledons</taxon>
        <taxon>Gunneridae</taxon>
        <taxon>Pentapetalae</taxon>
        <taxon>rosids</taxon>
        <taxon>malvids</taxon>
        <taxon>Myrtales</taxon>
        <taxon>Lythraceae</taxon>
        <taxon>Punica</taxon>
    </lineage>
</organism>